<dbReference type="InterPro" id="IPR009061">
    <property type="entry name" value="DNA-bd_dom_put_sf"/>
</dbReference>
<protein>
    <submittedName>
        <fullName evidence="2">Helix-turn-helix domain-containing protein</fullName>
    </submittedName>
</protein>
<evidence type="ECO:0000313" key="2">
    <source>
        <dbReference type="EMBL" id="MBJ7541960.1"/>
    </source>
</evidence>
<organism evidence="2 3">
    <name type="scientific">Rhodomicrobium udaipurense</name>
    <dbReference type="NCBI Taxonomy" id="1202716"/>
    <lineage>
        <taxon>Bacteria</taxon>
        <taxon>Pseudomonadati</taxon>
        <taxon>Pseudomonadota</taxon>
        <taxon>Alphaproteobacteria</taxon>
        <taxon>Hyphomicrobiales</taxon>
        <taxon>Hyphomicrobiaceae</taxon>
        <taxon>Rhodomicrobium</taxon>
    </lineage>
</organism>
<comment type="caution">
    <text evidence="2">The sequence shown here is derived from an EMBL/GenBank/DDBJ whole genome shotgun (WGS) entry which is preliminary data.</text>
</comment>
<reference evidence="2 3" key="1">
    <citation type="submission" date="2020-12" db="EMBL/GenBank/DDBJ databases">
        <title>Revised draft genomes of Rhodomicrobium vannielii ATCC 17100 and Rhodomicrobium udaipurense JA643.</title>
        <authorList>
            <person name="Conners E.M."/>
            <person name="Davenport E.J."/>
            <person name="Bose A."/>
        </authorList>
    </citation>
    <scope>NUCLEOTIDE SEQUENCE [LARGE SCALE GENOMIC DNA]</scope>
    <source>
        <strain evidence="2 3">JA643</strain>
    </source>
</reference>
<dbReference type="InterPro" id="IPR041657">
    <property type="entry name" value="HTH_17"/>
</dbReference>
<dbReference type="AlphaFoldDB" id="A0A8I1KFQ5"/>
<keyword evidence="3" id="KW-1185">Reference proteome</keyword>
<dbReference type="Pfam" id="PF12728">
    <property type="entry name" value="HTH_17"/>
    <property type="match status" value="1"/>
</dbReference>
<accession>A0A8I1KFQ5</accession>
<feature type="domain" description="Helix-turn-helix" evidence="1">
    <location>
        <begin position="12"/>
        <end position="67"/>
    </location>
</feature>
<proteinExistence type="predicted"/>
<dbReference type="Gene3D" id="1.10.10.10">
    <property type="entry name" value="Winged helix-like DNA-binding domain superfamily/Winged helix DNA-binding domain"/>
    <property type="match status" value="1"/>
</dbReference>
<name>A0A8I1KFQ5_9HYPH</name>
<evidence type="ECO:0000313" key="3">
    <source>
        <dbReference type="Proteomes" id="UP000623250"/>
    </source>
</evidence>
<dbReference type="SUPFAM" id="SSF46955">
    <property type="entry name" value="Putative DNA-binding domain"/>
    <property type="match status" value="1"/>
</dbReference>
<evidence type="ECO:0000259" key="1">
    <source>
        <dbReference type="Pfam" id="PF12728"/>
    </source>
</evidence>
<dbReference type="Proteomes" id="UP000623250">
    <property type="component" value="Unassembled WGS sequence"/>
</dbReference>
<dbReference type="EMBL" id="JAEMUK010000001">
    <property type="protein sequence ID" value="MBJ7541960.1"/>
    <property type="molecule type" value="Genomic_DNA"/>
</dbReference>
<gene>
    <name evidence="2" type="ORF">JDN41_00120</name>
</gene>
<dbReference type="InterPro" id="IPR036388">
    <property type="entry name" value="WH-like_DNA-bd_sf"/>
</dbReference>
<sequence length="76" mass="8752">MPLTPPPPELTFLTSVEAAELLRVSRRTLERMRIEGTGPRYLKVGPGKRSRVIYRQSDIVAWLDRQSYASTSEYTR</sequence>
<dbReference type="RefSeq" id="WP_037236069.1">
    <property type="nucleotide sequence ID" value="NZ_JAEMUK010000001.1"/>
</dbReference>